<dbReference type="Pfam" id="PF01609">
    <property type="entry name" value="DDE_Tnp_1"/>
    <property type="match status" value="1"/>
</dbReference>
<reference evidence="3" key="1">
    <citation type="submission" date="2017-01" db="EMBL/GenBank/DDBJ databases">
        <title>Komagataeibacter sp. MSKU9 whole genome sequencing project.</title>
        <authorList>
            <person name="Matsutani M."/>
            <person name="Naloka K."/>
            <person name="Theeragool G."/>
            <person name="Yakushi T."/>
            <person name="Matsushita K."/>
        </authorList>
    </citation>
    <scope>NUCLEOTIDE SEQUENCE [LARGE SCALE GENOMIC DNA]</scope>
    <source>
        <strain evidence="3">MSKU9</strain>
    </source>
</reference>
<name>A0A4P5NKV4_9PROT</name>
<keyword evidence="3" id="KW-1185">Reference proteome</keyword>
<dbReference type="PANTHER" id="PTHR33408:SF2">
    <property type="entry name" value="TRANSPOSASE DDE DOMAIN-CONTAINING PROTEIN"/>
    <property type="match status" value="1"/>
</dbReference>
<dbReference type="PANTHER" id="PTHR33408">
    <property type="entry name" value="TRANSPOSASE"/>
    <property type="match status" value="1"/>
</dbReference>
<dbReference type="GO" id="GO:0006313">
    <property type="term" value="P:DNA transposition"/>
    <property type="evidence" value="ECO:0007669"/>
    <property type="project" value="InterPro"/>
</dbReference>
<proteinExistence type="predicted"/>
<evidence type="ECO:0000259" key="1">
    <source>
        <dbReference type="Pfam" id="PF01609"/>
    </source>
</evidence>
<evidence type="ECO:0000313" key="3">
    <source>
        <dbReference type="Proteomes" id="UP000315095"/>
    </source>
</evidence>
<dbReference type="GO" id="GO:0004803">
    <property type="term" value="F:transposase activity"/>
    <property type="evidence" value="ECO:0007669"/>
    <property type="project" value="InterPro"/>
</dbReference>
<evidence type="ECO:0000313" key="2">
    <source>
        <dbReference type="EMBL" id="GCE81993.1"/>
    </source>
</evidence>
<feature type="domain" description="Transposase IS4-like" evidence="1">
    <location>
        <begin position="5"/>
        <end position="173"/>
    </location>
</feature>
<comment type="caution">
    <text evidence="2">The sequence shown here is derived from an EMBL/GenBank/DDBJ whole genome shotgun (WGS) entry which is preliminary data.</text>
</comment>
<dbReference type="GO" id="GO:0003677">
    <property type="term" value="F:DNA binding"/>
    <property type="evidence" value="ECO:0007669"/>
    <property type="project" value="InterPro"/>
</dbReference>
<accession>A0A4P5NKV4</accession>
<dbReference type="AlphaFoldDB" id="A0A4P5NKV4"/>
<dbReference type="EMBL" id="BDLU01000003">
    <property type="protein sequence ID" value="GCE81993.1"/>
    <property type="molecule type" value="Genomic_DNA"/>
</dbReference>
<protein>
    <submittedName>
        <fullName evidence="2">Transposase</fullName>
    </submittedName>
</protein>
<dbReference type="InterPro" id="IPR002559">
    <property type="entry name" value="Transposase_11"/>
</dbReference>
<gene>
    <name evidence="2" type="ORF">MSKU9_0134</name>
</gene>
<dbReference type="Proteomes" id="UP000315095">
    <property type="component" value="Unassembled WGS sequence"/>
</dbReference>
<organism evidence="2 3">
    <name type="scientific">Komagataeibacter diospyri</name>
    <dbReference type="NCBI Taxonomy" id="1932662"/>
    <lineage>
        <taxon>Bacteria</taxon>
        <taxon>Pseudomonadati</taxon>
        <taxon>Pseudomonadota</taxon>
        <taxon>Alphaproteobacteria</taxon>
        <taxon>Acetobacterales</taxon>
        <taxon>Acetobacteraceae</taxon>
        <taxon>Komagataeibacter</taxon>
    </lineage>
</organism>
<sequence length="182" mass="20088">MRRSDAHEYRQAYNAQAVVCAESGQLIVGYGVVTTTADAPGFAATILGMEKRIGLPRTVLTDTGFASGKAIGTLQASGVDPLVAIGRPVDWRPYDFRPEPPPRASRRITEPWRLDMKARLQQNPAKALYALRKQTVEPVFSIIKSAMGFTRFHLRGLANVATEWTLVALAYNCRRITRLMAA</sequence>